<dbReference type="EMBL" id="CP004025">
    <property type="protein sequence ID" value="AGC41613.1"/>
    <property type="molecule type" value="Genomic_DNA"/>
</dbReference>
<evidence type="ECO:0008006" key="3">
    <source>
        <dbReference type="Google" id="ProtNLM"/>
    </source>
</evidence>
<dbReference type="KEGG" id="msd:MYSTI_00254"/>
<dbReference type="HOGENOM" id="CLU_1169659_0_0_7"/>
<dbReference type="InterPro" id="IPR009078">
    <property type="entry name" value="Ferritin-like_SF"/>
</dbReference>
<organism evidence="1 2">
    <name type="scientific">Myxococcus stipitatus (strain DSM 14675 / JCM 12634 / Mx s8)</name>
    <dbReference type="NCBI Taxonomy" id="1278073"/>
    <lineage>
        <taxon>Bacteria</taxon>
        <taxon>Pseudomonadati</taxon>
        <taxon>Myxococcota</taxon>
        <taxon>Myxococcia</taxon>
        <taxon>Myxococcales</taxon>
        <taxon>Cystobacterineae</taxon>
        <taxon>Myxococcaceae</taxon>
        <taxon>Myxococcus</taxon>
    </lineage>
</organism>
<dbReference type="SUPFAM" id="SSF47240">
    <property type="entry name" value="Ferritin-like"/>
    <property type="match status" value="1"/>
</dbReference>
<dbReference type="RefSeq" id="WP_015345876.1">
    <property type="nucleotide sequence ID" value="NC_020126.1"/>
</dbReference>
<dbReference type="Proteomes" id="UP000011131">
    <property type="component" value="Chromosome"/>
</dbReference>
<proteinExistence type="predicted"/>
<dbReference type="CDD" id="cd00657">
    <property type="entry name" value="Ferritin_like"/>
    <property type="match status" value="1"/>
</dbReference>
<name>L7U041_MYXSD</name>
<dbReference type="InterPro" id="IPR006311">
    <property type="entry name" value="TAT_signal"/>
</dbReference>
<dbReference type="Gene3D" id="1.20.1260.10">
    <property type="match status" value="1"/>
</dbReference>
<dbReference type="PROSITE" id="PS51318">
    <property type="entry name" value="TAT"/>
    <property type="match status" value="1"/>
</dbReference>
<dbReference type="AlphaFoldDB" id="L7U041"/>
<accession>L7U041</accession>
<dbReference type="InterPro" id="IPR012347">
    <property type="entry name" value="Ferritin-like"/>
</dbReference>
<dbReference type="PATRIC" id="fig|1278073.3.peg.269"/>
<gene>
    <name evidence="1" type="ordered locus">MYSTI_00254</name>
</gene>
<evidence type="ECO:0000313" key="2">
    <source>
        <dbReference type="Proteomes" id="UP000011131"/>
    </source>
</evidence>
<reference evidence="1 2" key="1">
    <citation type="journal article" date="2013" name="Genome Announc.">
        <title>Complete genome sequence of Myxococcus stipitatus strain DSM 14675, a fruiting myxobacterium.</title>
        <authorList>
            <person name="Huntley S."/>
            <person name="Kneip S."/>
            <person name="Treuner-Lange A."/>
            <person name="Sogaard-Andersen L."/>
        </authorList>
    </citation>
    <scope>NUCLEOTIDE SEQUENCE [LARGE SCALE GENOMIC DNA]</scope>
    <source>
        <strain evidence="2">DSM 14675 / JCM 12634 / Mx s8</strain>
    </source>
</reference>
<evidence type="ECO:0000313" key="1">
    <source>
        <dbReference type="EMBL" id="AGC41613.1"/>
    </source>
</evidence>
<protein>
    <recommendedName>
        <fullName evidence="3">Ferritin-like domain-containing protein</fullName>
    </recommendedName>
</protein>
<sequence length="240" mass="25268">MTTPLPSDERLERRQFIQGLAAVATTAALSGCANREESPLPHGSGIDRAREASALNTLLALEYSLIDGYHQGITLLTAAHEDPSLPQPQRDLAGLALAVAQAFLEDHEAHAVLLSEMLTNLGATPVRPDQAPFLPPPQFKPSVGNALKLAANEERRAAFGYNRVVKGLNTPSTRFGLASIEGVQAQHFVVLKALIDSLVDTTPAFDAQQAVPAPFVSSTVSLGGGNGLQDVPDLAVNNPG</sequence>
<keyword evidence="2" id="KW-1185">Reference proteome</keyword>
<dbReference type="Pfam" id="PF13668">
    <property type="entry name" value="Ferritin_2"/>
    <property type="match status" value="1"/>
</dbReference>